<organism evidence="2 3">
    <name type="scientific">Symbiodinium natans</name>
    <dbReference type="NCBI Taxonomy" id="878477"/>
    <lineage>
        <taxon>Eukaryota</taxon>
        <taxon>Sar</taxon>
        <taxon>Alveolata</taxon>
        <taxon>Dinophyceae</taxon>
        <taxon>Suessiales</taxon>
        <taxon>Symbiodiniaceae</taxon>
        <taxon>Symbiodinium</taxon>
    </lineage>
</organism>
<feature type="transmembrane region" description="Helical" evidence="1">
    <location>
        <begin position="922"/>
        <end position="943"/>
    </location>
</feature>
<dbReference type="Proteomes" id="UP000604046">
    <property type="component" value="Unassembled WGS sequence"/>
</dbReference>
<reference evidence="2" key="1">
    <citation type="submission" date="2021-02" db="EMBL/GenBank/DDBJ databases">
        <authorList>
            <person name="Dougan E. K."/>
            <person name="Rhodes N."/>
            <person name="Thang M."/>
            <person name="Chan C."/>
        </authorList>
    </citation>
    <scope>NUCLEOTIDE SEQUENCE</scope>
</reference>
<feature type="transmembrane region" description="Helical" evidence="1">
    <location>
        <begin position="1551"/>
        <end position="1569"/>
    </location>
</feature>
<feature type="transmembrane region" description="Helical" evidence="1">
    <location>
        <begin position="1485"/>
        <end position="1504"/>
    </location>
</feature>
<dbReference type="EMBL" id="CAJNDS010002346">
    <property type="protein sequence ID" value="CAE7443422.1"/>
    <property type="molecule type" value="Genomic_DNA"/>
</dbReference>
<feature type="transmembrane region" description="Helical" evidence="1">
    <location>
        <begin position="1112"/>
        <end position="1133"/>
    </location>
</feature>
<sequence>MAAALWRGETGPAWQLLRQVAARPNKDWLPKLAALPEAAETTGELAAADALRKHLQPSAGIPDPLRTRLRDAGVAGLASATQAYALLRVRDGPVLAELCDRTKQLAENGAFLDEATAAAHLLDSLGKLASRGEAGRQRRRSKEAASCSETWRAAGRAAAPAFASAALGLGLIDLAQGLGGLARLSSPEVPPTLRQHILQSLSQRGSPQSALGPDPRHVASLVSAYAALARLGRRDEAVLEAAGSALERCFHQGRHLPVGYLLPLVKTLARELRPAPAGFARALEVSLPSIAGELTPEQLEAVLQSLAFIPGVRSPGLGRLFDASLAKLQVLRPAAVVGAIRSAWVVGYTDSGFWSPALRELERRARGRDEAWNPDDIASAALLSARVLAKLQASKSADPSPLAAPAASLLSSVSNLALQRVTEFGPRELGVLATALVKAEQDTGRLFAAMSHQAQQLITQGSDFNHLDLCQLLASLAHFGFRDEMLLKALMSKVEPRFHAYDAKSRDIAPPAQEVSGLRYFAADIIIVRGRGEEVNKIPRKGPRKARGRNAEHAAEGITIHSPIGSVNGSAFASGHFKATPAGQRNVASHPEPGGGAGGHTQLWGARSRRDAHLPIGDTIGAGVPCIHSAKPAAAKSAPAGAAARAGTGAWPCASSAHDRLASSAFPGRSNPVRHAGRPNADAHAGARRRTRHCGWYADGHHAGPCSTAASPGGLLPNGSSTTRCAGGLYGTSPGSVSWSQWNYLRAFRYLRKEVWGAIQAGEIRRPDDGSDDFQSSDELYGPSIYTVNKQHIMPVTEEAGKVSWALMRHPDGLDCDLFISHAWQEGVFEFLSKVLHSWPAGARHAWCCMLANPQNLDIGALLQSPGTSPFALALQASTYVLVVPNRHRSIYTRLWCGYEAYLAHEEGKTIFIARASSRKPILLAAMYAILAGLLGAVLGAWLKARGAKLLLSAVCIAVSVAFVSAMLKHDACRMILNWAGALWTGVVLSQWVTIRDPEFSGQVPQGVPATEQRFLILVGTCFFVLQEVDRVIGNCRTKEANQLSCGFDGTIADATCSEAADRSRIFQEIGDKIAGVDYAIHVLLAAGMSTPNLREIARAGVDIRDAGHAEIAAPIVAFALTSSVVVADLFYGLFCQHIWWHFSLFQFISLLARFAVLIILWYSPRDERCFILKMTSKLLITYLVLVAPLVVFWQLRAVETGTPRPPTRSWSVAPMAAYTSIFAFSCLGMRRLLALPSVGPCLLQLLLARGQGVCRCTPTQRPCAFALHESVTPDRWCINRSDLKYLWKEVSRAIQAGEIRPPDDGSDAFQSSDELYGPSIYTVNTQHIMPVTEEAGNVSWALMRHPDGLDCDLFISHAWQEGVFEFLSKVLHSWPAGARHAWCCVLANPQNLDIGALLQSPGSSPFALALQASTYVLVVPNRHRSIYTRLWCGYEAYRAHEEGKTIFIARASSRKPILLAAVHAILAGLLGAILGAWLKARGAKLLLSAVCIAVSVAFVSAMLKHDACRMILNWAGALWTGVVLSQWVTIRDLEFSGQVPQGVPSMEQRFLILVGTCFFVLQEVDRVIGNCRTKEANQLSCGFEGTIADATCSEAADRSRIFQEIGDKIAGVDYAIHVLLAAGMSTPTLREIARAGVDIRDAGHAEIAAPIVAFALTSSVVVADLFYGLCCQHILWHFSLFQSISLLARFAVLIILWYSPRDERCFILKMTSKLLIAYLVLVAPLVVFWQLRAVETGTPRPLARSWSVAPMAAYTSIFAFSCLGMRRLLALPWGPCLLQLLLARGQGVCRCTPTGAAWASESGTESEGNTD</sequence>
<feature type="transmembrane region" description="Helical" evidence="1">
    <location>
        <begin position="1175"/>
        <end position="1196"/>
    </location>
</feature>
<accession>A0A812RMK7</accession>
<feature type="transmembrane region" description="Helical" evidence="1">
    <location>
        <begin position="1752"/>
        <end position="1770"/>
    </location>
</feature>
<feature type="transmembrane region" description="Helical" evidence="1">
    <location>
        <begin position="950"/>
        <end position="970"/>
    </location>
</feature>
<evidence type="ECO:0000313" key="3">
    <source>
        <dbReference type="Proteomes" id="UP000604046"/>
    </source>
</evidence>
<feature type="transmembrane region" description="Helical" evidence="1">
    <location>
        <begin position="1711"/>
        <end position="1732"/>
    </location>
</feature>
<keyword evidence="1" id="KW-0812">Transmembrane</keyword>
<feature type="transmembrane region" description="Helical" evidence="1">
    <location>
        <begin position="1458"/>
        <end position="1479"/>
    </location>
</feature>
<feature type="transmembrane region" description="Helical" evidence="1">
    <location>
        <begin position="1648"/>
        <end position="1669"/>
    </location>
</feature>
<proteinExistence type="predicted"/>
<feature type="transmembrane region" description="Helical" evidence="1">
    <location>
        <begin position="1139"/>
        <end position="1163"/>
    </location>
</feature>
<comment type="caution">
    <text evidence="2">The sequence shown here is derived from an EMBL/GenBank/DDBJ whole genome shotgun (WGS) entry which is preliminary data.</text>
</comment>
<evidence type="ECO:0000313" key="2">
    <source>
        <dbReference type="EMBL" id="CAE7443422.1"/>
    </source>
</evidence>
<keyword evidence="1" id="KW-0472">Membrane</keyword>
<gene>
    <name evidence="2" type="ORF">SNAT2548_LOCUS24123</name>
</gene>
<keyword evidence="3" id="KW-1185">Reference proteome</keyword>
<keyword evidence="1" id="KW-1133">Transmembrane helix</keyword>
<dbReference type="OrthoDB" id="432747at2759"/>
<name>A0A812RMK7_9DINO</name>
<evidence type="ECO:0000256" key="1">
    <source>
        <dbReference type="SAM" id="Phobius"/>
    </source>
</evidence>
<protein>
    <submittedName>
        <fullName evidence="2">Uncharacterized protein</fullName>
    </submittedName>
</protein>
<feature type="transmembrane region" description="Helical" evidence="1">
    <location>
        <begin position="1511"/>
        <end position="1531"/>
    </location>
</feature>
<feature type="transmembrane region" description="Helical" evidence="1">
    <location>
        <begin position="1675"/>
        <end position="1699"/>
    </location>
</feature>